<keyword evidence="5" id="KW-0560">Oxidoreductase</keyword>
<accession>A0A3D8GRI0</accession>
<dbReference type="PANTHER" id="PTHR10869:SF246">
    <property type="entry name" value="TRANSMEMBRANE PROLYL 4-HYDROXYLASE"/>
    <property type="match status" value="1"/>
</dbReference>
<evidence type="ECO:0000256" key="4">
    <source>
        <dbReference type="ARBA" id="ARBA00022964"/>
    </source>
</evidence>
<evidence type="ECO:0000256" key="3">
    <source>
        <dbReference type="ARBA" id="ARBA00022896"/>
    </source>
</evidence>
<organism evidence="8 9">
    <name type="scientific">Neobacillus piezotolerans</name>
    <dbReference type="NCBI Taxonomy" id="2259171"/>
    <lineage>
        <taxon>Bacteria</taxon>
        <taxon>Bacillati</taxon>
        <taxon>Bacillota</taxon>
        <taxon>Bacilli</taxon>
        <taxon>Bacillales</taxon>
        <taxon>Bacillaceae</taxon>
        <taxon>Neobacillus</taxon>
    </lineage>
</organism>
<keyword evidence="2" id="KW-0479">Metal-binding</keyword>
<dbReference type="Pfam" id="PF13640">
    <property type="entry name" value="2OG-FeII_Oxy_3"/>
    <property type="match status" value="1"/>
</dbReference>
<dbReference type="InterPro" id="IPR044862">
    <property type="entry name" value="Pro_4_hyd_alph_FE2OG_OXY"/>
</dbReference>
<dbReference type="InterPro" id="IPR006620">
    <property type="entry name" value="Pro_4_hyd_alph"/>
</dbReference>
<reference evidence="8 9" key="1">
    <citation type="submission" date="2018-07" db="EMBL/GenBank/DDBJ databases">
        <title>Bacillus sp. YLB-04 draft genome sequence.</title>
        <authorList>
            <person name="Yu L."/>
            <person name="Tang X."/>
        </authorList>
    </citation>
    <scope>NUCLEOTIDE SEQUENCE [LARGE SCALE GENOMIC DNA]</scope>
    <source>
        <strain evidence="8 9">YLB-04</strain>
    </source>
</reference>
<evidence type="ECO:0000256" key="6">
    <source>
        <dbReference type="ARBA" id="ARBA00023004"/>
    </source>
</evidence>
<dbReference type="Proteomes" id="UP000257144">
    <property type="component" value="Unassembled WGS sequence"/>
</dbReference>
<protein>
    <submittedName>
        <fullName evidence="8">2OG-Fe(II) oxygenase</fullName>
    </submittedName>
</protein>
<dbReference type="RefSeq" id="WP_115451918.1">
    <property type="nucleotide sequence ID" value="NZ_QNQT01000003.1"/>
</dbReference>
<keyword evidence="3" id="KW-0847">Vitamin C</keyword>
<dbReference type="Gene3D" id="2.60.120.620">
    <property type="entry name" value="q2cbj1_9rhob like domain"/>
    <property type="match status" value="1"/>
</dbReference>
<keyword evidence="6" id="KW-0408">Iron</keyword>
<evidence type="ECO:0000256" key="5">
    <source>
        <dbReference type="ARBA" id="ARBA00023002"/>
    </source>
</evidence>
<dbReference type="GO" id="GO:0004656">
    <property type="term" value="F:procollagen-proline 4-dioxygenase activity"/>
    <property type="evidence" value="ECO:0007669"/>
    <property type="project" value="TreeGrafter"/>
</dbReference>
<dbReference type="GO" id="GO:0031418">
    <property type="term" value="F:L-ascorbic acid binding"/>
    <property type="evidence" value="ECO:0007669"/>
    <property type="project" value="UniProtKB-KW"/>
</dbReference>
<keyword evidence="4" id="KW-0223">Dioxygenase</keyword>
<dbReference type="AlphaFoldDB" id="A0A3D8GRI0"/>
<dbReference type="GO" id="GO:0005506">
    <property type="term" value="F:iron ion binding"/>
    <property type="evidence" value="ECO:0007669"/>
    <property type="project" value="InterPro"/>
</dbReference>
<dbReference type="PANTHER" id="PTHR10869">
    <property type="entry name" value="PROLYL 4-HYDROXYLASE ALPHA SUBUNIT"/>
    <property type="match status" value="1"/>
</dbReference>
<dbReference type="OrthoDB" id="269774at2"/>
<dbReference type="InterPro" id="IPR005123">
    <property type="entry name" value="Oxoglu/Fe-dep_dioxygenase_dom"/>
</dbReference>
<evidence type="ECO:0000256" key="2">
    <source>
        <dbReference type="ARBA" id="ARBA00022723"/>
    </source>
</evidence>
<gene>
    <name evidence="8" type="ORF">DRW41_10420</name>
</gene>
<dbReference type="EMBL" id="QNQT01000003">
    <property type="protein sequence ID" value="RDU37090.1"/>
    <property type="molecule type" value="Genomic_DNA"/>
</dbReference>
<keyword evidence="9" id="KW-1185">Reference proteome</keyword>
<evidence type="ECO:0000256" key="1">
    <source>
        <dbReference type="ARBA" id="ARBA00001961"/>
    </source>
</evidence>
<evidence type="ECO:0000259" key="7">
    <source>
        <dbReference type="PROSITE" id="PS51471"/>
    </source>
</evidence>
<name>A0A3D8GRI0_9BACI</name>
<comment type="caution">
    <text evidence="8">The sequence shown here is derived from an EMBL/GenBank/DDBJ whole genome shotgun (WGS) entry which is preliminary data.</text>
</comment>
<feature type="domain" description="Fe2OG dioxygenase" evidence="7">
    <location>
        <begin position="106"/>
        <end position="209"/>
    </location>
</feature>
<comment type="cofactor">
    <cofactor evidence="1">
        <name>L-ascorbate</name>
        <dbReference type="ChEBI" id="CHEBI:38290"/>
    </cofactor>
</comment>
<sequence>MSNLAKEQTIFNHKKSTINTEDRAINIIAKIEEPLIVVLDNVLDSEECDELIVIAKDRMKRSKISENHIENEIRTSSGMFFDKMENQLVAKIERRVSEIMCIPVEHGEEIQVLHYLPGQEYKSHFDYFSSKSRAAENNRISTLVMYLNDVEEGGETVFPRLNLSVTPKKGMAVYFEYFYEEQALNELTLHSGMPVIRGEKWVATQWVRRKKLVP</sequence>
<evidence type="ECO:0000313" key="8">
    <source>
        <dbReference type="EMBL" id="RDU37090.1"/>
    </source>
</evidence>
<dbReference type="InterPro" id="IPR045054">
    <property type="entry name" value="P4HA-like"/>
</dbReference>
<proteinExistence type="predicted"/>
<dbReference type="PROSITE" id="PS51471">
    <property type="entry name" value="FE2OG_OXY"/>
    <property type="match status" value="1"/>
</dbReference>
<evidence type="ECO:0000313" key="9">
    <source>
        <dbReference type="Proteomes" id="UP000257144"/>
    </source>
</evidence>
<dbReference type="SMART" id="SM00702">
    <property type="entry name" value="P4Hc"/>
    <property type="match status" value="1"/>
</dbReference>